<organism evidence="1 2">
    <name type="scientific">Araneus ventricosus</name>
    <name type="common">Orbweaver spider</name>
    <name type="synonym">Epeira ventricosa</name>
    <dbReference type="NCBI Taxonomy" id="182803"/>
    <lineage>
        <taxon>Eukaryota</taxon>
        <taxon>Metazoa</taxon>
        <taxon>Ecdysozoa</taxon>
        <taxon>Arthropoda</taxon>
        <taxon>Chelicerata</taxon>
        <taxon>Arachnida</taxon>
        <taxon>Araneae</taxon>
        <taxon>Araneomorphae</taxon>
        <taxon>Entelegynae</taxon>
        <taxon>Araneoidea</taxon>
        <taxon>Araneidae</taxon>
        <taxon>Araneus</taxon>
    </lineage>
</organism>
<protein>
    <submittedName>
        <fullName evidence="1">Uncharacterized protein</fullName>
    </submittedName>
</protein>
<comment type="caution">
    <text evidence="1">The sequence shown here is derived from an EMBL/GenBank/DDBJ whole genome shotgun (WGS) entry which is preliminary data.</text>
</comment>
<proteinExistence type="predicted"/>
<evidence type="ECO:0000313" key="1">
    <source>
        <dbReference type="EMBL" id="GBM22327.1"/>
    </source>
</evidence>
<dbReference type="Proteomes" id="UP000499080">
    <property type="component" value="Unassembled WGS sequence"/>
</dbReference>
<keyword evidence="2" id="KW-1185">Reference proteome</keyword>
<accession>A0A4Y2E113</accession>
<gene>
    <name evidence="1" type="ORF">AVEN_121144_1</name>
</gene>
<dbReference type="AlphaFoldDB" id="A0A4Y2E113"/>
<name>A0A4Y2E113_ARAVE</name>
<sequence>MWEITPQLPLEALRQIFRLVGGVRPDIHCLSTRHHCTIRDNESGHVCNVSNRLWFLKDKTPASKNEKVLSVLSAEFPDKDVQAFNLLVSCG</sequence>
<evidence type="ECO:0000313" key="2">
    <source>
        <dbReference type="Proteomes" id="UP000499080"/>
    </source>
</evidence>
<dbReference type="EMBL" id="BGPR01000478">
    <property type="protein sequence ID" value="GBM22327.1"/>
    <property type="molecule type" value="Genomic_DNA"/>
</dbReference>
<reference evidence="1 2" key="1">
    <citation type="journal article" date="2019" name="Sci. Rep.">
        <title>Orb-weaving spider Araneus ventricosus genome elucidates the spidroin gene catalogue.</title>
        <authorList>
            <person name="Kono N."/>
            <person name="Nakamura H."/>
            <person name="Ohtoshi R."/>
            <person name="Moran D.A.P."/>
            <person name="Shinohara A."/>
            <person name="Yoshida Y."/>
            <person name="Fujiwara M."/>
            <person name="Mori M."/>
            <person name="Tomita M."/>
            <person name="Arakawa K."/>
        </authorList>
    </citation>
    <scope>NUCLEOTIDE SEQUENCE [LARGE SCALE GENOMIC DNA]</scope>
</reference>